<dbReference type="AlphaFoldDB" id="A0AAU7QL56"/>
<feature type="signal peptide" evidence="1">
    <location>
        <begin position="1"/>
        <end position="30"/>
    </location>
</feature>
<proteinExistence type="predicted"/>
<evidence type="ECO:0000313" key="2">
    <source>
        <dbReference type="EMBL" id="XBS90250.1"/>
    </source>
</evidence>
<dbReference type="SUPFAM" id="SSF56925">
    <property type="entry name" value="OMPA-like"/>
    <property type="match status" value="1"/>
</dbReference>
<reference evidence="2" key="1">
    <citation type="submission" date="2024-06" db="EMBL/GenBank/DDBJ databases">
        <authorList>
            <person name="Sun Y."/>
        </authorList>
    </citation>
    <scope>NUCLEOTIDE SEQUENCE</scope>
    <source>
        <strain evidence="2">IGA1.0</strain>
    </source>
</reference>
<accession>A0AAU7QL56</accession>
<dbReference type="InterPro" id="IPR006315">
    <property type="entry name" value="OM_autotransptr_brl_dom"/>
</dbReference>
<protein>
    <submittedName>
        <fullName evidence="2">Autotransporter outer membrane beta-barrel domain-containing protein</fullName>
    </submittedName>
</protein>
<feature type="chain" id="PRO_5043582778" evidence="1">
    <location>
        <begin position="31"/>
        <end position="280"/>
    </location>
</feature>
<keyword evidence="1" id="KW-0732">Signal</keyword>
<gene>
    <name evidence="2" type="ORF">ABNK63_00990</name>
</gene>
<dbReference type="GO" id="GO:0019867">
    <property type="term" value="C:outer membrane"/>
    <property type="evidence" value="ECO:0007669"/>
    <property type="project" value="InterPro"/>
</dbReference>
<organism evidence="2">
    <name type="scientific">Rhodanobacter sp. IGA1.0</name>
    <dbReference type="NCBI Taxonomy" id="3158582"/>
    <lineage>
        <taxon>Bacteria</taxon>
        <taxon>Pseudomonadati</taxon>
        <taxon>Pseudomonadota</taxon>
        <taxon>Gammaproteobacteria</taxon>
        <taxon>Lysobacterales</taxon>
        <taxon>Rhodanobacteraceae</taxon>
        <taxon>Rhodanobacter</taxon>
    </lineage>
</organism>
<dbReference type="InterPro" id="IPR011250">
    <property type="entry name" value="OMP/PagP_B-barrel"/>
</dbReference>
<sequence length="280" mass="30956">MNHRQPRRLRRAGGMLAFVPLLLTCHVASAQQSPALDRVSVWLGAYNANADTTIGASDKSGQYHGDFNLEKDLGFPDRKTVPRARLDFLVGDSQGFSLDYYSVNRTRSKSLARDISYAGNDYSAAATVKGKLNFDFGSASWRWWFGHGNDVFGLGLGGAYYRVHASISGEASVNGDPVGQASSSTTDSAWAPMLQLGWRHAFNDQWRMYIDAAGVKKNGGNLNGHIVNAALGVEYFPWKNVGFGAEYGYSRVVLHQRKHDYNANLDMKLDGPSLFVRFRF</sequence>
<dbReference type="EMBL" id="CP157948">
    <property type="protein sequence ID" value="XBS90250.1"/>
    <property type="molecule type" value="Genomic_DNA"/>
</dbReference>
<dbReference type="RefSeq" id="WP_007808587.1">
    <property type="nucleotide sequence ID" value="NZ_CP157948.1"/>
</dbReference>
<name>A0AAU7QL56_9GAMM</name>
<dbReference type="NCBIfam" id="TIGR01414">
    <property type="entry name" value="autotrans_barl"/>
    <property type="match status" value="1"/>
</dbReference>
<evidence type="ECO:0000256" key="1">
    <source>
        <dbReference type="SAM" id="SignalP"/>
    </source>
</evidence>